<accession>A0ABW1ITN6</accession>
<evidence type="ECO:0000313" key="2">
    <source>
        <dbReference type="EMBL" id="MFC5988480.1"/>
    </source>
</evidence>
<name>A0ABW1ITN6_9BACL</name>
<organism evidence="2 3">
    <name type="scientific">Marinicrinis lubricantis</name>
    <dbReference type="NCBI Taxonomy" id="2086470"/>
    <lineage>
        <taxon>Bacteria</taxon>
        <taxon>Bacillati</taxon>
        <taxon>Bacillota</taxon>
        <taxon>Bacilli</taxon>
        <taxon>Bacillales</taxon>
        <taxon>Paenibacillaceae</taxon>
    </lineage>
</organism>
<feature type="transmembrane region" description="Helical" evidence="1">
    <location>
        <begin position="182"/>
        <end position="202"/>
    </location>
</feature>
<reference evidence="3" key="1">
    <citation type="journal article" date="2019" name="Int. J. Syst. Evol. Microbiol.">
        <title>The Global Catalogue of Microorganisms (GCM) 10K type strain sequencing project: providing services to taxonomists for standard genome sequencing and annotation.</title>
        <authorList>
            <consortium name="The Broad Institute Genomics Platform"/>
            <consortium name="The Broad Institute Genome Sequencing Center for Infectious Disease"/>
            <person name="Wu L."/>
            <person name="Ma J."/>
        </authorList>
    </citation>
    <scope>NUCLEOTIDE SEQUENCE [LARGE SCALE GENOMIC DNA]</scope>
    <source>
        <strain evidence="3">CCM 8749</strain>
    </source>
</reference>
<sequence length="259" mass="29154">MKQWFVLYQKEMLEYWRTSKWLWVPIVFILLGVMNPITSYYMPEILKNAGGLPEGAIIEIPIPAGNEVMVQALSQYGTVGVLILVLAFMGIVSAECNSGAASMIFVKPVRYSSYITAKWAAMMTLCTISFALGYLFTWYYTEMLISPVDELRILWSFMTYWIWLAFVLSLTLFFSSWLKSSGAIAFISLLCILGLSAASSLLPRFTKWSPSRLSDQAGHYLLSGETLPEGFAVFLVAGLLIVGFVTFSVYVLKKREMSH</sequence>
<feature type="transmembrane region" description="Helical" evidence="1">
    <location>
        <begin position="231"/>
        <end position="252"/>
    </location>
</feature>
<dbReference type="PANTHER" id="PTHR43471">
    <property type="entry name" value="ABC TRANSPORTER PERMEASE"/>
    <property type="match status" value="1"/>
</dbReference>
<feature type="transmembrane region" description="Helical" evidence="1">
    <location>
        <begin position="76"/>
        <end position="98"/>
    </location>
</feature>
<protein>
    <submittedName>
        <fullName evidence="2">ABC transporter permease</fullName>
    </submittedName>
</protein>
<feature type="transmembrane region" description="Helical" evidence="1">
    <location>
        <begin position="21"/>
        <end position="42"/>
    </location>
</feature>
<dbReference type="RefSeq" id="WP_379895951.1">
    <property type="nucleotide sequence ID" value="NZ_CBCSCT010000014.1"/>
</dbReference>
<dbReference type="Proteomes" id="UP001596250">
    <property type="component" value="Unassembled WGS sequence"/>
</dbReference>
<dbReference type="EMBL" id="JBHSQV010000181">
    <property type="protein sequence ID" value="MFC5988480.1"/>
    <property type="molecule type" value="Genomic_DNA"/>
</dbReference>
<keyword evidence="1" id="KW-1133">Transmembrane helix</keyword>
<evidence type="ECO:0000313" key="3">
    <source>
        <dbReference type="Proteomes" id="UP001596250"/>
    </source>
</evidence>
<keyword evidence="1" id="KW-0472">Membrane</keyword>
<keyword evidence="3" id="KW-1185">Reference proteome</keyword>
<proteinExistence type="predicted"/>
<gene>
    <name evidence="2" type="ORF">ACFPXP_18915</name>
</gene>
<feature type="transmembrane region" description="Helical" evidence="1">
    <location>
        <begin position="153"/>
        <end position="175"/>
    </location>
</feature>
<comment type="caution">
    <text evidence="2">The sequence shown here is derived from an EMBL/GenBank/DDBJ whole genome shotgun (WGS) entry which is preliminary data.</text>
</comment>
<keyword evidence="1" id="KW-0812">Transmembrane</keyword>
<feature type="transmembrane region" description="Helical" evidence="1">
    <location>
        <begin position="119"/>
        <end position="141"/>
    </location>
</feature>
<evidence type="ECO:0000256" key="1">
    <source>
        <dbReference type="SAM" id="Phobius"/>
    </source>
</evidence>